<feature type="region of interest" description="Disordered" evidence="1">
    <location>
        <begin position="65"/>
        <end position="115"/>
    </location>
</feature>
<sequence length="115" mass="13091">MSCIPVRSIHNHHYAKQGANRHLLQMGNSHSGQYSNGCIPGKILSRHFFLFSKVKHRALLHQIIREKDNTPNRKGGKQSAKAPNYSRFDTFGKKPTPMDASMESSLRFTNTTLKR</sequence>
<evidence type="ECO:0000256" key="1">
    <source>
        <dbReference type="SAM" id="MobiDB-lite"/>
    </source>
</evidence>
<dbReference type="AlphaFoldDB" id="A0AAD3SEF8"/>
<keyword evidence="3" id="KW-1185">Reference proteome</keyword>
<organism evidence="2 3">
    <name type="scientific">Nepenthes gracilis</name>
    <name type="common">Slender pitcher plant</name>
    <dbReference type="NCBI Taxonomy" id="150966"/>
    <lineage>
        <taxon>Eukaryota</taxon>
        <taxon>Viridiplantae</taxon>
        <taxon>Streptophyta</taxon>
        <taxon>Embryophyta</taxon>
        <taxon>Tracheophyta</taxon>
        <taxon>Spermatophyta</taxon>
        <taxon>Magnoliopsida</taxon>
        <taxon>eudicotyledons</taxon>
        <taxon>Gunneridae</taxon>
        <taxon>Pentapetalae</taxon>
        <taxon>Caryophyllales</taxon>
        <taxon>Nepenthaceae</taxon>
        <taxon>Nepenthes</taxon>
    </lineage>
</organism>
<protein>
    <submittedName>
        <fullName evidence="2">Uncharacterized protein</fullName>
    </submittedName>
</protein>
<comment type="caution">
    <text evidence="2">The sequence shown here is derived from an EMBL/GenBank/DDBJ whole genome shotgun (WGS) entry which is preliminary data.</text>
</comment>
<evidence type="ECO:0000313" key="3">
    <source>
        <dbReference type="Proteomes" id="UP001279734"/>
    </source>
</evidence>
<reference evidence="2" key="1">
    <citation type="submission" date="2023-05" db="EMBL/GenBank/DDBJ databases">
        <title>Nepenthes gracilis genome sequencing.</title>
        <authorList>
            <person name="Fukushima K."/>
        </authorList>
    </citation>
    <scope>NUCLEOTIDE SEQUENCE</scope>
    <source>
        <strain evidence="2">SING2019-196</strain>
    </source>
</reference>
<evidence type="ECO:0000313" key="2">
    <source>
        <dbReference type="EMBL" id="GMH09738.1"/>
    </source>
</evidence>
<dbReference type="EMBL" id="BSYO01000009">
    <property type="protein sequence ID" value="GMH09738.1"/>
    <property type="molecule type" value="Genomic_DNA"/>
</dbReference>
<proteinExistence type="predicted"/>
<name>A0AAD3SEF8_NEPGR</name>
<accession>A0AAD3SEF8</accession>
<gene>
    <name evidence="2" type="ORF">Nepgr_011579</name>
</gene>
<feature type="compositionally biased region" description="Polar residues" evidence="1">
    <location>
        <begin position="102"/>
        <end position="115"/>
    </location>
</feature>
<dbReference type="Proteomes" id="UP001279734">
    <property type="component" value="Unassembled WGS sequence"/>
</dbReference>